<dbReference type="PANTHER" id="PTHR30438:SF1">
    <property type="entry name" value="36 KDA ANTIGEN"/>
    <property type="match status" value="1"/>
</dbReference>
<protein>
    <submittedName>
        <fullName evidence="3">HlyD family secretion protein</fullName>
    </submittedName>
</protein>
<dbReference type="Gene3D" id="2.40.50.100">
    <property type="match status" value="1"/>
</dbReference>
<evidence type="ECO:0000256" key="1">
    <source>
        <dbReference type="SAM" id="Phobius"/>
    </source>
</evidence>
<dbReference type="AlphaFoldDB" id="A0A4R7EV69"/>
<dbReference type="InterPro" id="IPR059052">
    <property type="entry name" value="HH_YbhG-like"/>
</dbReference>
<dbReference type="OrthoDB" id="9793801at2"/>
<gene>
    <name evidence="3" type="ORF">C8P70_12227</name>
</gene>
<keyword evidence="1" id="KW-0472">Membrane</keyword>
<name>A0A4R7EV69_9FLAO</name>
<dbReference type="PRINTS" id="PR01490">
    <property type="entry name" value="RTXTOXIND"/>
</dbReference>
<evidence type="ECO:0000313" key="4">
    <source>
        <dbReference type="Proteomes" id="UP000295215"/>
    </source>
</evidence>
<dbReference type="RefSeq" id="WP_133713158.1">
    <property type="nucleotide sequence ID" value="NZ_SOAG01000022.1"/>
</dbReference>
<feature type="transmembrane region" description="Helical" evidence="1">
    <location>
        <begin position="7"/>
        <end position="26"/>
    </location>
</feature>
<proteinExistence type="predicted"/>
<dbReference type="Gene3D" id="2.40.30.170">
    <property type="match status" value="1"/>
</dbReference>
<dbReference type="SUPFAM" id="SSF111369">
    <property type="entry name" value="HlyD-like secretion proteins"/>
    <property type="match status" value="2"/>
</dbReference>
<reference evidence="3 4" key="1">
    <citation type="submission" date="2019-03" db="EMBL/GenBank/DDBJ databases">
        <title>Genomic Encyclopedia of Archaeal and Bacterial Type Strains, Phase II (KMG-II): from individual species to whole genera.</title>
        <authorList>
            <person name="Goeker M."/>
        </authorList>
    </citation>
    <scope>NUCLEOTIDE SEQUENCE [LARGE SCALE GENOMIC DNA]</scope>
    <source>
        <strain evidence="3 4">DSM 28213</strain>
    </source>
</reference>
<feature type="domain" description="YbhG-like alpha-helical hairpin" evidence="2">
    <location>
        <begin position="79"/>
        <end position="194"/>
    </location>
</feature>
<keyword evidence="4" id="KW-1185">Reference proteome</keyword>
<comment type="caution">
    <text evidence="3">The sequence shown here is derived from an EMBL/GenBank/DDBJ whole genome shotgun (WGS) entry which is preliminary data.</text>
</comment>
<keyword evidence="1" id="KW-1133">Transmembrane helix</keyword>
<dbReference type="Proteomes" id="UP000295215">
    <property type="component" value="Unassembled WGS sequence"/>
</dbReference>
<dbReference type="Pfam" id="PF25881">
    <property type="entry name" value="HH_YBHG"/>
    <property type="match status" value="1"/>
</dbReference>
<evidence type="ECO:0000259" key="2">
    <source>
        <dbReference type="Pfam" id="PF25881"/>
    </source>
</evidence>
<sequence>MKNKVGSAIGGIVAILVILGIAVWYMSAPSESYLQGQADATQINVAPKIPGRVQDILVKEGDKVTQGQVLVVIGTPEIDAKLLQAESVKKAAQALDDKASKGARTEEIQATYSMWQQAKAALELAEKTNQRIENLYNEKVIPAQKRDEAHTQYRAAKEVEQAAYSKYKMVLSGARTEDKAAALAQVNQAQGAVNEVLAYKSEAEVKAPQNGEVLTIMPNKGEIVNAGYPVVNLVDLDDVWVFFNIREDLMSKFKKDTKFNAVVPALGNQTIELQVKYIAAQGDYATWSATKTKGDFDMKTFLIKAYPTQQIEGLRPGMSVLVSERALK</sequence>
<evidence type="ECO:0000313" key="3">
    <source>
        <dbReference type="EMBL" id="TDS55307.1"/>
    </source>
</evidence>
<accession>A0A4R7EV69</accession>
<organism evidence="3 4">
    <name type="scientific">Myroides indicus</name>
    <dbReference type="NCBI Taxonomy" id="1323422"/>
    <lineage>
        <taxon>Bacteria</taxon>
        <taxon>Pseudomonadati</taxon>
        <taxon>Bacteroidota</taxon>
        <taxon>Flavobacteriia</taxon>
        <taxon>Flavobacteriales</taxon>
        <taxon>Flavobacteriaceae</taxon>
        <taxon>Myroides</taxon>
    </lineage>
</organism>
<dbReference type="PANTHER" id="PTHR30438">
    <property type="entry name" value="36 KDA ANTIGEN-RELATED"/>
    <property type="match status" value="1"/>
</dbReference>
<keyword evidence="1" id="KW-0812">Transmembrane</keyword>
<dbReference type="EMBL" id="SOAG01000022">
    <property type="protein sequence ID" value="TDS55307.1"/>
    <property type="molecule type" value="Genomic_DNA"/>
</dbReference>